<evidence type="ECO:0000256" key="8">
    <source>
        <dbReference type="ARBA" id="ARBA00052751"/>
    </source>
</evidence>
<comment type="similarity">
    <text evidence="9 13">Belongs to the QueA family.</text>
</comment>
<comment type="subunit">
    <text evidence="3 13">Monomer.</text>
</comment>
<dbReference type="NCBIfam" id="TIGR00113">
    <property type="entry name" value="queA"/>
    <property type="match status" value="1"/>
</dbReference>
<reference evidence="14 15" key="1">
    <citation type="journal article" date="2012" name="Stand. Genomic Sci.">
        <title>Complete genome sequence of Liberibacter crescens BT-1.</title>
        <authorList>
            <person name="Leonard M.T."/>
            <person name="Fagen J.R."/>
            <person name="Davis-Richardson A.G."/>
            <person name="Davis M.J."/>
            <person name="Triplett E.W."/>
        </authorList>
    </citation>
    <scope>NUCLEOTIDE SEQUENCE [LARGE SCALE GENOMIC DNA]</scope>
    <source>
        <strain evidence="14 15">BT-1</strain>
    </source>
</reference>
<evidence type="ECO:0000256" key="9">
    <source>
        <dbReference type="ARBA" id="ARBA00061210"/>
    </source>
</evidence>
<dbReference type="Gene3D" id="2.40.10.240">
    <property type="entry name" value="QueA-like"/>
    <property type="match status" value="1"/>
</dbReference>
<dbReference type="PANTHER" id="PTHR30307:SF0">
    <property type="entry name" value="S-ADENOSYLMETHIONINE:TRNA RIBOSYLTRANSFERASE-ISOMERASE"/>
    <property type="match status" value="1"/>
</dbReference>
<evidence type="ECO:0000256" key="3">
    <source>
        <dbReference type="ARBA" id="ARBA00011245"/>
    </source>
</evidence>
<proteinExistence type="inferred from homology"/>
<dbReference type="EMBL" id="CP003789">
    <property type="protein sequence ID" value="AGA64920.1"/>
    <property type="molecule type" value="Genomic_DNA"/>
</dbReference>
<dbReference type="EC" id="2.4.99.17" evidence="10 13"/>
<dbReference type="InterPro" id="IPR036100">
    <property type="entry name" value="QueA_sf"/>
</dbReference>
<dbReference type="SUPFAM" id="SSF111337">
    <property type="entry name" value="QueA-like"/>
    <property type="match status" value="1"/>
</dbReference>
<dbReference type="GO" id="GO:0005737">
    <property type="term" value="C:cytoplasm"/>
    <property type="evidence" value="ECO:0007669"/>
    <property type="project" value="UniProtKB-SubCell"/>
</dbReference>
<dbReference type="PATRIC" id="fig|1215343.11.peg.955"/>
<dbReference type="GO" id="GO:0008616">
    <property type="term" value="P:tRNA queuosine(34) biosynthetic process"/>
    <property type="evidence" value="ECO:0007669"/>
    <property type="project" value="UniProtKB-UniRule"/>
</dbReference>
<keyword evidence="7 13" id="KW-0671">Queuosine biosynthesis</keyword>
<dbReference type="Pfam" id="PF02547">
    <property type="entry name" value="Queuosine_synth"/>
    <property type="match status" value="1"/>
</dbReference>
<accession>L0EVN4</accession>
<comment type="subcellular location">
    <subcellularLocation>
        <location evidence="1 13">Cytoplasm</location>
    </subcellularLocation>
</comment>
<dbReference type="GO" id="GO:0051075">
    <property type="term" value="F:S-adenosylmethionine:tRNA ribosyltransferase-isomerase activity"/>
    <property type="evidence" value="ECO:0007669"/>
    <property type="project" value="UniProtKB-EC"/>
</dbReference>
<evidence type="ECO:0000256" key="12">
    <source>
        <dbReference type="ARBA" id="ARBA00076160"/>
    </source>
</evidence>
<dbReference type="KEGG" id="lcc:B488_09280"/>
<evidence type="ECO:0000256" key="10">
    <source>
        <dbReference type="ARBA" id="ARBA00066503"/>
    </source>
</evidence>
<evidence type="ECO:0000256" key="1">
    <source>
        <dbReference type="ARBA" id="ARBA00004496"/>
    </source>
</evidence>
<evidence type="ECO:0000256" key="4">
    <source>
        <dbReference type="ARBA" id="ARBA00022490"/>
    </source>
</evidence>
<dbReference type="RefSeq" id="WP_015273345.1">
    <property type="nucleotide sequence ID" value="NC_019907.1"/>
</dbReference>
<dbReference type="Proteomes" id="UP000010799">
    <property type="component" value="Chromosome"/>
</dbReference>
<dbReference type="NCBIfam" id="NF001140">
    <property type="entry name" value="PRK00147.1"/>
    <property type="match status" value="1"/>
</dbReference>
<sequence>MRIELFDFDLPDHSIALRPTYPRDFSRLMVAYSHPSVHFSHHRMCDLLTFLKPNDVIIFNNTKVIPAQLQGFRVRQGYAEVRLSILLHVRISDDSWRAFPSSGKKIRQGDTIYFSSEDKKIQLSALVLEKHETGEITLVFSKSGEELDAQINIIGKIPLPPYIIRKRSVDEHDVVDYQTIYGCVQGAVAAPTAGLHFTSDLLDNLDVLGVEKHFVTLHVGAGTFIPVRVDNTDNHVMHGEIGYIDVKTVQAVNAAKAEGRRIIAVGTTTLRLLESAAIRDGVIKPWSGSTEIFITPGYRFRIVDMLITNFHLPRSTLFMLVAAFYGLEEIKKAYEHAIMQGYRFYSYGDASLLFRKEQ</sequence>
<dbReference type="UniPathway" id="UPA00392"/>
<gene>
    <name evidence="13" type="primary">queA</name>
    <name evidence="14" type="ordered locus">B488_09280</name>
</gene>
<keyword evidence="15" id="KW-1185">Reference proteome</keyword>
<name>L0EVN4_LIBCB</name>
<comment type="catalytic activity">
    <reaction evidence="8 13">
        <text>7-aminomethyl-7-carbaguanosine(34) in tRNA + S-adenosyl-L-methionine = epoxyqueuosine(34) in tRNA + adenine + L-methionine + 2 H(+)</text>
        <dbReference type="Rhea" id="RHEA:32155"/>
        <dbReference type="Rhea" id="RHEA-COMP:10342"/>
        <dbReference type="Rhea" id="RHEA-COMP:18582"/>
        <dbReference type="ChEBI" id="CHEBI:15378"/>
        <dbReference type="ChEBI" id="CHEBI:16708"/>
        <dbReference type="ChEBI" id="CHEBI:57844"/>
        <dbReference type="ChEBI" id="CHEBI:59789"/>
        <dbReference type="ChEBI" id="CHEBI:82833"/>
        <dbReference type="ChEBI" id="CHEBI:194443"/>
        <dbReference type="EC" id="2.4.99.17"/>
    </reaction>
</comment>
<keyword evidence="5 13" id="KW-0808">Transferase</keyword>
<dbReference type="Gene3D" id="3.40.1780.10">
    <property type="entry name" value="QueA-like"/>
    <property type="match status" value="1"/>
</dbReference>
<keyword evidence="4 13" id="KW-0963">Cytoplasm</keyword>
<evidence type="ECO:0000256" key="2">
    <source>
        <dbReference type="ARBA" id="ARBA00004691"/>
    </source>
</evidence>
<keyword evidence="6 13" id="KW-0949">S-adenosyl-L-methionine</keyword>
<organism evidence="14 15">
    <name type="scientific">Liberibacter crescens (strain BT-1)</name>
    <dbReference type="NCBI Taxonomy" id="1215343"/>
    <lineage>
        <taxon>Bacteria</taxon>
        <taxon>Pseudomonadati</taxon>
        <taxon>Pseudomonadota</taxon>
        <taxon>Alphaproteobacteria</taxon>
        <taxon>Hyphomicrobiales</taxon>
        <taxon>Rhizobiaceae</taxon>
        <taxon>Liberibacter</taxon>
    </lineage>
</organism>
<protein>
    <recommendedName>
        <fullName evidence="11 13">S-adenosylmethionine:tRNA ribosyltransferase-isomerase</fullName>
        <ecNumber evidence="10 13">2.4.99.17</ecNumber>
    </recommendedName>
    <alternativeName>
        <fullName evidence="12 13">Queuosine biosynthesis protein QueA</fullName>
    </alternativeName>
</protein>
<dbReference type="AlphaFoldDB" id="L0EVN4"/>
<comment type="function">
    <text evidence="13">Transfers and isomerizes the ribose moiety from AdoMet to the 7-aminomethyl group of 7-deazaguanine (preQ1-tRNA) to give epoxyqueuosine (oQ-tRNA).</text>
</comment>
<dbReference type="HAMAP" id="MF_00113">
    <property type="entry name" value="QueA"/>
    <property type="match status" value="1"/>
</dbReference>
<evidence type="ECO:0000256" key="7">
    <source>
        <dbReference type="ARBA" id="ARBA00022785"/>
    </source>
</evidence>
<dbReference type="InterPro" id="IPR003699">
    <property type="entry name" value="QueA"/>
</dbReference>
<dbReference type="PANTHER" id="PTHR30307">
    <property type="entry name" value="S-ADENOSYLMETHIONINE:TRNA RIBOSYLTRANSFERASE-ISOMERASE"/>
    <property type="match status" value="1"/>
</dbReference>
<evidence type="ECO:0000313" key="14">
    <source>
        <dbReference type="EMBL" id="AGA64920.1"/>
    </source>
</evidence>
<evidence type="ECO:0000313" key="15">
    <source>
        <dbReference type="Proteomes" id="UP000010799"/>
    </source>
</evidence>
<dbReference type="eggNOG" id="COG0809">
    <property type="taxonomic scope" value="Bacteria"/>
</dbReference>
<evidence type="ECO:0000256" key="11">
    <source>
        <dbReference type="ARBA" id="ARBA00069325"/>
    </source>
</evidence>
<evidence type="ECO:0000256" key="13">
    <source>
        <dbReference type="HAMAP-Rule" id="MF_00113"/>
    </source>
</evidence>
<comment type="pathway">
    <text evidence="2 13">tRNA modification; tRNA-queuosine biosynthesis.</text>
</comment>
<evidence type="ECO:0000256" key="6">
    <source>
        <dbReference type="ARBA" id="ARBA00022691"/>
    </source>
</evidence>
<keyword evidence="14" id="KW-0413">Isomerase</keyword>
<dbReference type="HOGENOM" id="CLU_039110_1_1_5"/>
<dbReference type="InterPro" id="IPR042118">
    <property type="entry name" value="QueA_dom1"/>
</dbReference>
<dbReference type="STRING" id="1215343.B488_09280"/>
<evidence type="ECO:0000256" key="5">
    <source>
        <dbReference type="ARBA" id="ARBA00022679"/>
    </source>
</evidence>
<dbReference type="InterPro" id="IPR042119">
    <property type="entry name" value="QueA_dom2"/>
</dbReference>
<dbReference type="FunFam" id="3.40.1780.10:FF:000001">
    <property type="entry name" value="S-adenosylmethionine:tRNA ribosyltransferase-isomerase"/>
    <property type="match status" value="1"/>
</dbReference>